<organism evidence="5 6">
    <name type="scientific">Chitinophaga agri</name>
    <dbReference type="NCBI Taxonomy" id="2703787"/>
    <lineage>
        <taxon>Bacteria</taxon>
        <taxon>Pseudomonadati</taxon>
        <taxon>Bacteroidota</taxon>
        <taxon>Chitinophagia</taxon>
        <taxon>Chitinophagales</taxon>
        <taxon>Chitinophagaceae</taxon>
        <taxon>Chitinophaga</taxon>
    </lineage>
</organism>
<dbReference type="EMBL" id="CP048113">
    <property type="protein sequence ID" value="QHS63370.1"/>
    <property type="molecule type" value="Genomic_DNA"/>
</dbReference>
<dbReference type="PANTHER" id="PTHR45527:SF1">
    <property type="entry name" value="FATTY ACID SYNTHASE"/>
    <property type="match status" value="1"/>
</dbReference>
<dbReference type="PROSITE" id="PS00455">
    <property type="entry name" value="AMP_BINDING"/>
    <property type="match status" value="2"/>
</dbReference>
<dbReference type="NCBIfam" id="NF003417">
    <property type="entry name" value="PRK04813.1"/>
    <property type="match status" value="6"/>
</dbReference>
<dbReference type="InterPro" id="IPR020806">
    <property type="entry name" value="PKS_PP-bd"/>
</dbReference>
<dbReference type="Pfam" id="PF00501">
    <property type="entry name" value="AMP-binding"/>
    <property type="match status" value="4"/>
</dbReference>
<sequence>MKEFIYHVFEQRVQESPSSIAIIDAGVSISYEMLNRRSNQLAHLLLHHGVKTGDRVAVFLPAGIRHVTALLGVFKSGGVYVPMDISFASVRLLQMLKETRPEVIITSGEYRKELEEFFQQHNLSINCLVVLQLSGSSLLQDISLEGIASISIGETVPEVYRDHVLVASAEYSVENPVVNMPVNSDNYIFYTSGSTGRGKGIVGAHDSLSHYIHWHMREWNIKRGDRISQLAPVTFDASLKDIFSSLASGATLCIPSQPVRSNMLLLADWLRTEEVNILQTVPSLFRLLTTAVKQQGQSIDALRYIVLAGEKLYGKDVTNWLAANGKGARISNLYGLTETTVLKTYFHIDSWEWEPGEVIPVGKAISNTYVAVINESGLCSSGELGDVYIKSPFISKGYLDKELTTHSLVQNPLVKDRADLVWLTGDVGRYRPDGSLEILGRRDDQVKISGVRIELDEVRGSILQLEDINQVELLVDQDADYQQSLICYYTGRERSGEQLRGELSALLNAAMLPSYYVWLSQFPLNLNGKVDRKALPRPQELLYNEYEAPHPGIERNLADLWQQVLGVEQVGRNDNFFNIGGSSLKAIQLISRIYKSLDVQLSIAELFSHAELHQQAALVNVAKRSAYVAIPVAQSQPTYPLSNAQKRLWLQVQQSPAAVQFNGRDLYRLAGQVSVDSLMSAFETIIGRHESLRTIFVVENGEPRQQILPADAPIFRVQYYDYTETAEGAAKALAHARAVTREVFDLSSGPLIRVALFRINESDYLLSLCMHHIISDEWSMQVLIRELLLCYNSYTSGNVPLLPALPVQYKDYACWQQDQLKGATLEAARNYWLSRFSGELPVLSLPLDHPRPVAQGYHGGEVYFEFSEEDSVLFGSLVREEDATLFMGLLSLVKVLLYRYTGQQDIVVGTPVAGRDHPDLEGQIGYFLNTLALRNHVTGEQNFRQLLHEVRGNTLESYQYQWYPFDMLVEDLGLNTGQGRSPLFDIVVILQNIQLNQDTALEMNGVEVTTEDAALEISKGDLRIQFVEPGDGRHLYGSIEYNTDLFDRERIVHISRHLQELFHAVVKDPEGLIRTLSYQADDGVETALFNSDVPVDNYPLVHQLFEQRALQLPSAIAVTDAGVTISYGSLNARSNQLAHLLIDLGVGVGDRIGLFLPAGIRHVMALLSVFKTGGVYVPMDITFAPLRLLQMLKETKPAVIITLAEHREELEQLFLANDIAVDYLVVLPLSGKALLQGIGLEGTDMISIGDAVPEVYRNSAPVVTKEYSMENPLVVPETDGDSYIFYTSGSTGKGKGIVGAHNSLSQYIHWHIREWNIGRGHRISQLAPVTFDASLKDILSALASGATLCVPSPSVRTNMQLLADWLRMEKVSILQTVPSIFRLLTAAVKQQGRGIESLEFIVLAGEKLYGKDVTNWYAANGNKARLSNLYGLTETTILKSCFHIDARSWEAGEVIPVGRAISSAHIAVINASGMCTGGELGDIYIRSPYISKGYLDSALTARSLVQNPLISEKEDLVWWTGDMGRYRSDGNLEILGRRDDQVKINGVRIELDEVRGSMLQLNDIDQVELLVDQDADFQQTLICYYTGRERSPEGLRTELLALVNPAMLPSYYVWLSQFPLNLNGKVDRKSLPRPQALSSDANYEAPHTGVEQELAGLWKQVLGVEQVGRKDSFFNIGGSSLKAIQLISRIYKSLDVQLSIGELFSNAELHAQAALISAAKRSAYAPIPLAQPQPSYPLSNAQKRIWVLNQLDTLSASYNISLVYTLEGEVNTGWLESAFKSLIARHESLRTIFRLENDQPRQVILPLQDLAFSIHFSDCTAAPDPVAFALDKVEKLGKTVFKLDQAPLMKVGLYLVKEQQYLLTLCMHHIIADEWSVQQVLLKELAALYEGYSNGKEIELPALVVQYKDFACWQQEQLNTDGAAAARNYWQQQFRGELPVLNLPSDYPRPLIRGYQGAEVYSQFDHVDSMAFDALLQQNQATSFIGVLALVNILLFRYTAQRDLVIGTPVAGREHPDLEDQIGYYVNTLAIRNVIPEKEDFVSLLANIKRIVSDAFQHQIYPFDLLVEELELKERDLSRSPLFDVMISMQDLRLSTVNASGTSGLATGGPAIRKHVSKFDLTFAFEQTNSGLQLRIEYDTDLFHRSRIERMAAHLQGLMSAVIQSSTLPVSELDYIPADEKHLLLEAFNDTTCAYPGGATLPALFEQQVLLVPDAVAVVSAGGELSYKALNSRANALAHYLQTVHHVQPGTLIGLLSDRNEHVLIAILGILKAGAAYVPMDPAYPAERISAIIHDSGLKLLLSDSIYHSDLPVCTIDVSDSTLFESQVQDNPAHSFGVDQPAYVLYTSGSTGRPKGVVVSHQNVVNYLSWANGYYFGDRTDNAFAVFTSIAFDLTVTSLLSGLLRGDKVYLYDGTDMGILLEDVFTAPGVRAVKMTPSHVDALPALSHSGVETVILGGEAVHRRHIARLHRLNPAMKVYNEYGPTETTVGCVVNLITEEDVRIGKPIANTRIYILDQSLALQPLGVSGELCIAGAGVAQGYLGQEDQTAARFIDNPYGVGLLYRTGDIASWQPDGKLVYYGRTDGQVKIRGYRIELGEIEQVLRMHPSLDQVAVAVKAREEDKYLVAYYTQHAVVSSDELRHFLEERLPRYMTPSFFVKLDQFPLTVNGKVDLNGLPHPMHKQHSHRKPFTVIEKKLAALWEKILDYSPVGLDDHFFEMGGHSLKAIQLNAHIYKTFSVKPDLKELFVNATLSSQSMLIGNARRQEYAAIPIAEAQATYPLSNAQKRLWMLNRLDTSSTAYNISMLYWLEGNIDQGRLSMAFRHLVERHESLRTVFVMENNEPRQFIIPADKFAFDVEFFNYENVMNADGRVQLEAQAIADTVFDLTEGPLMRVAVFRLPDHRSLLVLSMHHIISDEWSLQILIKETTTFYNAYLNVGKPDFRSLTIQYKDYSCWQQQQLSAGLLDASRAYWLNQFSGELPVLELPADSARPAIRRHRGARVYHQFSQSESRLFETLLRDNNATLFMGLLALVNTLLYRYSGQTDLIMGSAVMGRNHPDLEDQIGYYVNMLAFRNQLDPAMGFKAFLTNVRQTVLDGMSHEAFPFDLLIEELELARDRSRSPLFDVLISMPGSYDEARDGVTGLSDVKVGSGELDHNVSKFDLTFFFEPADTGLQLQIEYDTDLFHRGRIERMAAHLQGLMSAVIQSSTLPVSELDYIPADEKHLLLEAFNDTTCAYPGGTTLPALFEQQVLLVPDAVAVVSAGRELSYKALNSRANALAHYLQTVHHVQPGTLIGLLSDRNEHVLIAILGILKAGAAYVPMDPAYPAERISAIIHDSGLELLLSDSVYHSDLPVCTIDVSDSTLFESQVQDNPAHSFGVDQPAYVLYTSGSTGRPKGVVVSHQNVVNYLSWANSYYFGDRTDNAFAVFTSIAFDLTVTSLLSGLLRGDKVYLYDGADMGILLEDVFTAPGVRAVKMTPSHVDALPALSHSGVETVILGGETVHQRHIARLRRLNPAMKVYNEYGPTETTVGCVVNLITEEDVRIGKPIANTRIYILDQSLALQPLGVSGELCIAGAGVAQGYLGQEDQTAARFIDNPYGVGLLYRTGDIASWQPDGKLVYYGRTDGQVKIRGYRIELGEIEQVLRMHPSLDQVVVAVKAREEDKYLVAYYTQHAAVSSDELRHFLEERLPRYMTPSFFVKLDQFPLTVNGKVNVKVLPDPFVKAETGTGKVLTDAEKRLIAIWEDVLDYKPIGLDDNFFEVGGHSLKAIQVLSRIQREFGISISLGTLFNKPTLRQLSDFSGLSEENSTLVPLNTIDDSLRNIYFFSPLIGTPLIYLRICKNLNGKFNCYGLQDKGIDDRTTPAASLEEKTRHFMEEILRKHTGGKIVLFGFSYGAAIAYETAKMIEMKGYTTSLIIVDRHVQEKVAGKAAKASEQEEMENDFAWLASKLVTSGVALKDTESLKRIWRNNATMISDYKQRGKIKGDLIAFKSKLNITRNFLNMQKWSEYNEGSFDEYYLDGGHFDTIQSDANIKLITNKIIKHI</sequence>
<evidence type="ECO:0000256" key="1">
    <source>
        <dbReference type="ARBA" id="ARBA00001957"/>
    </source>
</evidence>
<dbReference type="PANTHER" id="PTHR45527">
    <property type="entry name" value="NONRIBOSOMAL PEPTIDE SYNTHETASE"/>
    <property type="match status" value="1"/>
</dbReference>
<dbReference type="GO" id="GO:0043041">
    <property type="term" value="P:amino acid activation for nonribosomal peptide biosynthetic process"/>
    <property type="evidence" value="ECO:0007669"/>
    <property type="project" value="TreeGrafter"/>
</dbReference>
<comment type="cofactor">
    <cofactor evidence="1">
        <name>pantetheine 4'-phosphate</name>
        <dbReference type="ChEBI" id="CHEBI:47942"/>
    </cofactor>
</comment>
<dbReference type="SUPFAM" id="SSF52777">
    <property type="entry name" value="CoA-dependent acyltransferases"/>
    <property type="match status" value="6"/>
</dbReference>
<name>A0A6B9ZLR5_9BACT</name>
<dbReference type="Gene3D" id="3.40.50.980">
    <property type="match status" value="4"/>
</dbReference>
<dbReference type="NCBIfam" id="TIGR01733">
    <property type="entry name" value="AA-adenyl-dom"/>
    <property type="match status" value="3"/>
</dbReference>
<dbReference type="Gene3D" id="3.30.300.30">
    <property type="match status" value="4"/>
</dbReference>
<evidence type="ECO:0000256" key="2">
    <source>
        <dbReference type="ARBA" id="ARBA00022450"/>
    </source>
</evidence>
<dbReference type="SUPFAM" id="SSF56801">
    <property type="entry name" value="Acetyl-CoA synthetase-like"/>
    <property type="match status" value="4"/>
</dbReference>
<dbReference type="Gene3D" id="3.40.50.1820">
    <property type="entry name" value="alpha/beta hydrolase"/>
    <property type="match status" value="1"/>
</dbReference>
<keyword evidence="3" id="KW-0597">Phosphoprotein</keyword>
<dbReference type="Gene3D" id="3.30.559.30">
    <property type="entry name" value="Nonribosomal peptide synthetase, condensation domain"/>
    <property type="match status" value="3"/>
</dbReference>
<dbReference type="SUPFAM" id="SSF47336">
    <property type="entry name" value="ACP-like"/>
    <property type="match status" value="4"/>
</dbReference>
<dbReference type="PROSITE" id="PS00012">
    <property type="entry name" value="PHOSPHOPANTETHEINE"/>
    <property type="match status" value="1"/>
</dbReference>
<dbReference type="Proteomes" id="UP000476411">
    <property type="component" value="Chromosome"/>
</dbReference>
<dbReference type="InterPro" id="IPR010071">
    <property type="entry name" value="AA_adenyl_dom"/>
</dbReference>
<dbReference type="FunFam" id="3.40.50.980:FF:000001">
    <property type="entry name" value="Non-ribosomal peptide synthetase"/>
    <property type="match status" value="2"/>
</dbReference>
<dbReference type="FunFam" id="1.10.1200.10:FF:000005">
    <property type="entry name" value="Nonribosomal peptide synthetase 1"/>
    <property type="match status" value="3"/>
</dbReference>
<evidence type="ECO:0000256" key="3">
    <source>
        <dbReference type="ARBA" id="ARBA00022553"/>
    </source>
</evidence>
<dbReference type="InterPro" id="IPR000873">
    <property type="entry name" value="AMP-dep_synth/lig_dom"/>
</dbReference>
<dbReference type="SMART" id="SM00823">
    <property type="entry name" value="PKS_PP"/>
    <property type="match status" value="2"/>
</dbReference>
<dbReference type="SUPFAM" id="SSF53474">
    <property type="entry name" value="alpha/beta-Hydrolases"/>
    <property type="match status" value="1"/>
</dbReference>
<dbReference type="GO" id="GO:0003824">
    <property type="term" value="F:catalytic activity"/>
    <property type="evidence" value="ECO:0007669"/>
    <property type="project" value="InterPro"/>
</dbReference>
<dbReference type="GO" id="GO:0044550">
    <property type="term" value="P:secondary metabolite biosynthetic process"/>
    <property type="evidence" value="ECO:0007669"/>
    <property type="project" value="TreeGrafter"/>
</dbReference>
<accession>A0A6B9ZLR5</accession>
<dbReference type="CDD" id="cd19531">
    <property type="entry name" value="LCL_NRPS-like"/>
    <property type="match status" value="3"/>
</dbReference>
<dbReference type="KEGG" id="chih:GWR21_28410"/>
<dbReference type="Pfam" id="PF00975">
    <property type="entry name" value="Thioesterase"/>
    <property type="match status" value="1"/>
</dbReference>
<keyword evidence="6" id="KW-1185">Reference proteome</keyword>
<dbReference type="InterPro" id="IPR023213">
    <property type="entry name" value="CAT-like_dom_sf"/>
</dbReference>
<dbReference type="InterPro" id="IPR045851">
    <property type="entry name" value="AMP-bd_C_sf"/>
</dbReference>
<dbReference type="Gene3D" id="1.10.1200.10">
    <property type="entry name" value="ACP-like"/>
    <property type="match status" value="4"/>
</dbReference>
<evidence type="ECO:0000313" key="5">
    <source>
        <dbReference type="EMBL" id="QHS63370.1"/>
    </source>
</evidence>
<dbReference type="InterPro" id="IPR036736">
    <property type="entry name" value="ACP-like_sf"/>
</dbReference>
<dbReference type="InterPro" id="IPR001031">
    <property type="entry name" value="Thioesterase"/>
</dbReference>
<dbReference type="Pfam" id="PF00550">
    <property type="entry name" value="PP-binding"/>
    <property type="match status" value="4"/>
</dbReference>
<dbReference type="GO" id="GO:0005829">
    <property type="term" value="C:cytosol"/>
    <property type="evidence" value="ECO:0007669"/>
    <property type="project" value="TreeGrafter"/>
</dbReference>
<protein>
    <submittedName>
        <fullName evidence="5">Amino acid adenylation domain-containing protein</fullName>
    </submittedName>
</protein>
<reference evidence="5 6" key="1">
    <citation type="submission" date="2020-01" db="EMBL/GenBank/DDBJ databases">
        <title>Complete genome sequence of Chitinophaga sp. H33E-04 isolated from quinoa roots.</title>
        <authorList>
            <person name="Weon H.-Y."/>
            <person name="Lee S.A."/>
        </authorList>
    </citation>
    <scope>NUCLEOTIDE SEQUENCE [LARGE SCALE GENOMIC DNA]</scope>
    <source>
        <strain evidence="5 6">H33E-04</strain>
    </source>
</reference>
<feature type="domain" description="Carrier" evidence="4">
    <location>
        <begin position="3731"/>
        <end position="3806"/>
    </location>
</feature>
<dbReference type="Gene3D" id="2.30.38.10">
    <property type="entry name" value="Luciferase, Domain 3"/>
    <property type="match status" value="2"/>
</dbReference>
<evidence type="ECO:0000313" key="6">
    <source>
        <dbReference type="Proteomes" id="UP000476411"/>
    </source>
</evidence>
<dbReference type="Pfam" id="PF00668">
    <property type="entry name" value="Condensation"/>
    <property type="match status" value="3"/>
</dbReference>
<dbReference type="GO" id="GO:0031177">
    <property type="term" value="F:phosphopantetheine binding"/>
    <property type="evidence" value="ECO:0007669"/>
    <property type="project" value="InterPro"/>
</dbReference>
<feature type="domain" description="Carrier" evidence="4">
    <location>
        <begin position="2688"/>
        <end position="2763"/>
    </location>
</feature>
<feature type="domain" description="Carrier" evidence="4">
    <location>
        <begin position="1645"/>
        <end position="1720"/>
    </location>
</feature>
<dbReference type="InterPro" id="IPR042099">
    <property type="entry name" value="ANL_N_sf"/>
</dbReference>
<dbReference type="InterPro" id="IPR020845">
    <property type="entry name" value="AMP-binding_CS"/>
</dbReference>
<evidence type="ECO:0000259" key="4">
    <source>
        <dbReference type="PROSITE" id="PS50075"/>
    </source>
</evidence>
<feature type="domain" description="Carrier" evidence="4">
    <location>
        <begin position="548"/>
        <end position="623"/>
    </location>
</feature>
<dbReference type="InterPro" id="IPR009081">
    <property type="entry name" value="PP-bd_ACP"/>
</dbReference>
<proteinExistence type="predicted"/>
<dbReference type="InterPro" id="IPR006162">
    <property type="entry name" value="Ppantetheine_attach_site"/>
</dbReference>
<dbReference type="InterPro" id="IPR029058">
    <property type="entry name" value="AB_hydrolase_fold"/>
</dbReference>
<dbReference type="InterPro" id="IPR001242">
    <property type="entry name" value="Condensation_dom"/>
</dbReference>
<dbReference type="Gene3D" id="3.40.50.12780">
    <property type="entry name" value="N-terminal domain of ligase-like"/>
    <property type="match status" value="2"/>
</dbReference>
<dbReference type="Pfam" id="PF13193">
    <property type="entry name" value="AMP-binding_C"/>
    <property type="match status" value="2"/>
</dbReference>
<dbReference type="CDD" id="cd05930">
    <property type="entry name" value="A_NRPS"/>
    <property type="match status" value="4"/>
</dbReference>
<keyword evidence="2" id="KW-0596">Phosphopantetheine</keyword>
<dbReference type="RefSeq" id="WP_162335086.1">
    <property type="nucleotide sequence ID" value="NZ_CP048113.1"/>
</dbReference>
<dbReference type="PROSITE" id="PS50075">
    <property type="entry name" value="CARRIER"/>
    <property type="match status" value="4"/>
</dbReference>
<gene>
    <name evidence="5" type="ORF">GWR21_28410</name>
</gene>
<dbReference type="Gene3D" id="3.30.559.10">
    <property type="entry name" value="Chloramphenicol acetyltransferase-like domain"/>
    <property type="match status" value="3"/>
</dbReference>
<dbReference type="InterPro" id="IPR025110">
    <property type="entry name" value="AMP-bd_C"/>
</dbReference>